<name>A0A554WXA0_9BURK</name>
<keyword evidence="4" id="KW-0560">Oxidoreductase</keyword>
<keyword evidence="3 4" id="KW-0503">Monooxygenase</keyword>
<organism evidence="4 5">
    <name type="scientific">Tepidimonas taiwanensis</name>
    <dbReference type="NCBI Taxonomy" id="307486"/>
    <lineage>
        <taxon>Bacteria</taxon>
        <taxon>Pseudomonadati</taxon>
        <taxon>Pseudomonadota</taxon>
        <taxon>Betaproteobacteria</taxon>
        <taxon>Burkholderiales</taxon>
        <taxon>Tepidimonas</taxon>
    </lineage>
</organism>
<evidence type="ECO:0000256" key="1">
    <source>
        <dbReference type="ARBA" id="ARBA00001974"/>
    </source>
</evidence>
<dbReference type="SUPFAM" id="SSF51905">
    <property type="entry name" value="FAD/NAD(P)-binding domain"/>
    <property type="match status" value="1"/>
</dbReference>
<dbReference type="STRING" id="307486.GCA_000807215_00361"/>
<evidence type="ECO:0000313" key="5">
    <source>
        <dbReference type="Proteomes" id="UP000317763"/>
    </source>
</evidence>
<reference evidence="4 5" key="1">
    <citation type="submission" date="2019-07" db="EMBL/GenBank/DDBJ databases">
        <title>Tepidimonas taiwanensis I1-1 draft genome.</title>
        <authorList>
            <person name="Da Costa M.S."/>
            <person name="Froufe H.J.C."/>
            <person name="Egas C."/>
            <person name="Albuquerque L."/>
        </authorList>
    </citation>
    <scope>NUCLEOTIDE SEQUENCE [LARGE SCALE GENOMIC DNA]</scope>
    <source>
        <strain evidence="4 5">I1-1</strain>
    </source>
</reference>
<dbReference type="PANTHER" id="PTHR43872:SF1">
    <property type="entry name" value="MONOOXYGENASE, PUTATIVE (AFU_ORTHOLOGUE AFUA_8G02570)-RELATED"/>
    <property type="match status" value="1"/>
</dbReference>
<accession>A0A554WXA0</accession>
<protein>
    <submittedName>
        <fullName evidence="4">Baeyer-Villiger monooxygenase</fullName>
        <ecNumber evidence="4">1.14.13.-</ecNumber>
    </submittedName>
</protein>
<comment type="cofactor">
    <cofactor evidence="1">
        <name>FAD</name>
        <dbReference type="ChEBI" id="CHEBI:57692"/>
    </cofactor>
</comment>
<dbReference type="AlphaFoldDB" id="A0A554WXA0"/>
<dbReference type="EC" id="1.14.13.-" evidence="4"/>
<evidence type="ECO:0000313" key="4">
    <source>
        <dbReference type="EMBL" id="TSE28187.1"/>
    </source>
</evidence>
<comment type="similarity">
    <text evidence="2">Belongs to the FAD-binding monooxygenase family.</text>
</comment>
<evidence type="ECO:0000256" key="2">
    <source>
        <dbReference type="ARBA" id="ARBA00010139"/>
    </source>
</evidence>
<dbReference type="InterPro" id="IPR051820">
    <property type="entry name" value="FAD-binding_MO"/>
</dbReference>
<dbReference type="EMBL" id="VJOM01000068">
    <property type="protein sequence ID" value="TSE28187.1"/>
    <property type="molecule type" value="Genomic_DNA"/>
</dbReference>
<dbReference type="GO" id="GO:0004497">
    <property type="term" value="F:monooxygenase activity"/>
    <property type="evidence" value="ECO:0007669"/>
    <property type="project" value="UniProtKB-KW"/>
</dbReference>
<gene>
    <name evidence="4" type="ORF">Ttaiw_02667</name>
</gene>
<dbReference type="InterPro" id="IPR036188">
    <property type="entry name" value="FAD/NAD-bd_sf"/>
</dbReference>
<dbReference type="Gene3D" id="3.50.50.60">
    <property type="entry name" value="FAD/NAD(P)-binding domain"/>
    <property type="match status" value="1"/>
</dbReference>
<keyword evidence="5" id="KW-1185">Reference proteome</keyword>
<dbReference type="PANTHER" id="PTHR43872">
    <property type="entry name" value="MONOOXYGENASE, PUTATIVE (AFU_ORTHOLOGUE AFUA_8G02570)-RELATED"/>
    <property type="match status" value="1"/>
</dbReference>
<evidence type="ECO:0000256" key="3">
    <source>
        <dbReference type="ARBA" id="ARBA00023033"/>
    </source>
</evidence>
<dbReference type="Proteomes" id="UP000317763">
    <property type="component" value="Unassembled WGS sequence"/>
</dbReference>
<proteinExistence type="inferred from homology"/>
<comment type="caution">
    <text evidence="4">The sequence shown here is derived from an EMBL/GenBank/DDBJ whole genome shotgun (WGS) entry which is preliminary data.</text>
</comment>
<sequence>MLQRTPTYIVSQPLYDPIARVASKIFSPATVFKIMRYLNAKLTITFWKICQKYPRFSKKLLMAHVKRNLPPGYPVHVHFNPPYNPWDQRLCTVPDGDLFYAIKSGKADIITDRIKKSTKYGILLESGKELSADVIIVATGLNIQFIGGVRLKIDGQEIAFNECVVYKGFMLSGVPNFAFAVGYTNSSWTLKVCLISKYLCNLLEYMDNKGYRVCKPRWPDDISLRPLLDFGAGYVKRSLHEMPRQGDKFPWTMSMDYFKDIKVYKNKNFNDDALIFE</sequence>